<gene>
    <name evidence="2" type="primary">hfaA</name>
    <name evidence="2" type="ORF">GCM10008942_28560</name>
</gene>
<keyword evidence="1" id="KW-0732">Signal</keyword>
<protein>
    <submittedName>
        <fullName evidence="2">Holdfast attachment protein HfaA</fullName>
    </submittedName>
</protein>
<keyword evidence="3" id="KW-1185">Reference proteome</keyword>
<organism evidence="2 3">
    <name type="scientific">Rhizomicrobium electricum</name>
    <dbReference type="NCBI Taxonomy" id="480070"/>
    <lineage>
        <taxon>Bacteria</taxon>
        <taxon>Pseudomonadati</taxon>
        <taxon>Pseudomonadota</taxon>
        <taxon>Alphaproteobacteria</taxon>
        <taxon>Micropepsales</taxon>
        <taxon>Micropepsaceae</taxon>
        <taxon>Rhizomicrobium</taxon>
    </lineage>
</organism>
<evidence type="ECO:0000313" key="3">
    <source>
        <dbReference type="Proteomes" id="UP001499951"/>
    </source>
</evidence>
<feature type="chain" id="PRO_5045312708" evidence="1">
    <location>
        <begin position="22"/>
        <end position="138"/>
    </location>
</feature>
<proteinExistence type="predicted"/>
<evidence type="ECO:0000256" key="1">
    <source>
        <dbReference type="SAM" id="SignalP"/>
    </source>
</evidence>
<accession>A0ABP3PX58</accession>
<dbReference type="Proteomes" id="UP001499951">
    <property type="component" value="Unassembled WGS sequence"/>
</dbReference>
<reference evidence="3" key="1">
    <citation type="journal article" date="2019" name="Int. J. Syst. Evol. Microbiol.">
        <title>The Global Catalogue of Microorganisms (GCM) 10K type strain sequencing project: providing services to taxonomists for standard genome sequencing and annotation.</title>
        <authorList>
            <consortium name="The Broad Institute Genomics Platform"/>
            <consortium name="The Broad Institute Genome Sequencing Center for Infectious Disease"/>
            <person name="Wu L."/>
            <person name="Ma J."/>
        </authorList>
    </citation>
    <scope>NUCLEOTIDE SEQUENCE [LARGE SCALE GENOMIC DNA]</scope>
    <source>
        <strain evidence="3">JCM 15089</strain>
    </source>
</reference>
<dbReference type="EMBL" id="BAAADD010000007">
    <property type="protein sequence ID" value="GAA0577951.1"/>
    <property type="molecule type" value="Genomic_DNA"/>
</dbReference>
<comment type="caution">
    <text evidence="2">The sequence shown here is derived from an EMBL/GenBank/DDBJ whole genome shotgun (WGS) entry which is preliminary data.</text>
</comment>
<evidence type="ECO:0000313" key="2">
    <source>
        <dbReference type="EMBL" id="GAA0577951.1"/>
    </source>
</evidence>
<feature type="signal peptide" evidence="1">
    <location>
        <begin position="1"/>
        <end position="21"/>
    </location>
</feature>
<dbReference type="InterPro" id="IPR049851">
    <property type="entry name" value="Holdfast_HfaA"/>
</dbReference>
<dbReference type="RefSeq" id="WP_166936090.1">
    <property type="nucleotide sequence ID" value="NZ_BAAADD010000007.1"/>
</dbReference>
<sequence>MLLRIGSFVLATATLTGVALAGNTNNAASYNAGYGMAAGQENQTANPNLRDANGNLTVVNGQFTSSSYGQSGVQSASTLSSYNASTTSGVSTYGSATAIGNSLNVVTVGNNNTVIVDSTQINNGNQTATTNTNGSSGK</sequence>
<dbReference type="NCBIfam" id="NF037934">
    <property type="entry name" value="holdfast_HfaA"/>
    <property type="match status" value="1"/>
</dbReference>
<name>A0ABP3PX58_9PROT</name>